<keyword evidence="1" id="KW-0812">Transmembrane</keyword>
<evidence type="ECO:0000313" key="2">
    <source>
        <dbReference type="EMBL" id="ANF97113.1"/>
    </source>
</evidence>
<keyword evidence="1" id="KW-1133">Transmembrane helix</keyword>
<dbReference type="Pfam" id="PF14256">
    <property type="entry name" value="YwiC"/>
    <property type="match status" value="1"/>
</dbReference>
<sequence length="243" mass="28321">MDRRLKKMNRYIPNQHGAWAMLVLPFLFGLSISGGRWVHLPLFLCWLVMYLFSYPVLQWIKTGRKDSYLRPAALYGVLLVPLVAVVVAQQPQMLMYGALLLIFFAVPAYYAKRRNERALFNDIVAIVLFSSFIYPVVYMSGTPDWIAASKLFLLSVLYFTGTALYVKTMIREKKNRRYYYISCLYHLLLVVLAAGWNVWLCIPFAVLLIRAIWLPRQKLRTMQIGIAEIRFAVMMYVSVLWII</sequence>
<dbReference type="EMBL" id="CP013023">
    <property type="protein sequence ID" value="ANF97113.1"/>
    <property type="molecule type" value="Genomic_DNA"/>
</dbReference>
<feature type="transmembrane region" description="Helical" evidence="1">
    <location>
        <begin position="118"/>
        <end position="139"/>
    </location>
</feature>
<feature type="transmembrane region" description="Helical" evidence="1">
    <location>
        <begin position="12"/>
        <end position="32"/>
    </location>
</feature>
<dbReference type="KEGG" id="pbv:AR543_14620"/>
<dbReference type="AlphaFoldDB" id="A0A172ZHU5"/>
<proteinExistence type="predicted"/>
<feature type="transmembrane region" description="Helical" evidence="1">
    <location>
        <begin position="69"/>
        <end position="87"/>
    </location>
</feature>
<keyword evidence="1" id="KW-0472">Membrane</keyword>
<accession>A0A172ZHU5</accession>
<evidence type="ECO:0000256" key="1">
    <source>
        <dbReference type="SAM" id="Phobius"/>
    </source>
</evidence>
<feature type="transmembrane region" description="Helical" evidence="1">
    <location>
        <begin position="38"/>
        <end position="57"/>
    </location>
</feature>
<dbReference type="Proteomes" id="UP000078148">
    <property type="component" value="Chromosome"/>
</dbReference>
<keyword evidence="3" id="KW-1185">Reference proteome</keyword>
<evidence type="ECO:0000313" key="3">
    <source>
        <dbReference type="Proteomes" id="UP000078148"/>
    </source>
</evidence>
<evidence type="ECO:0008006" key="4">
    <source>
        <dbReference type="Google" id="ProtNLM"/>
    </source>
</evidence>
<reference evidence="3" key="1">
    <citation type="submission" date="2015-10" db="EMBL/GenBank/DDBJ databases">
        <title>Genome of Paenibacillus bovis sp. nov.</title>
        <authorList>
            <person name="Wu Z."/>
            <person name="Gao C."/>
            <person name="Liu Z."/>
            <person name="Zheng H."/>
        </authorList>
    </citation>
    <scope>NUCLEOTIDE SEQUENCE [LARGE SCALE GENOMIC DNA]</scope>
    <source>
        <strain evidence="3">BD3526</strain>
    </source>
</reference>
<gene>
    <name evidence="2" type="ORF">AR543_14620</name>
</gene>
<dbReference type="STRING" id="1616788.AR543_14620"/>
<organism evidence="2 3">
    <name type="scientific">Paenibacillus bovis</name>
    <dbReference type="NCBI Taxonomy" id="1616788"/>
    <lineage>
        <taxon>Bacteria</taxon>
        <taxon>Bacillati</taxon>
        <taxon>Bacillota</taxon>
        <taxon>Bacilli</taxon>
        <taxon>Bacillales</taxon>
        <taxon>Paenibacillaceae</taxon>
        <taxon>Paenibacillus</taxon>
    </lineage>
</organism>
<dbReference type="InterPro" id="IPR025576">
    <property type="entry name" value="YwiC"/>
</dbReference>
<feature type="transmembrane region" description="Helical" evidence="1">
    <location>
        <begin position="93"/>
        <end position="111"/>
    </location>
</feature>
<feature type="transmembrane region" description="Helical" evidence="1">
    <location>
        <begin position="145"/>
        <end position="166"/>
    </location>
</feature>
<feature type="transmembrane region" description="Helical" evidence="1">
    <location>
        <begin position="221"/>
        <end position="242"/>
    </location>
</feature>
<feature type="transmembrane region" description="Helical" evidence="1">
    <location>
        <begin position="178"/>
        <end position="209"/>
    </location>
</feature>
<reference evidence="2 3" key="2">
    <citation type="journal article" date="2016" name="Int. J. Syst. Evol. Microbiol.">
        <title>Paenibacillus bovis sp. nov., isolated from raw yak (Bos grunniens) milk.</title>
        <authorList>
            <person name="Gao C."/>
            <person name="Han J."/>
            <person name="Liu Z."/>
            <person name="Xu X."/>
            <person name="Hang F."/>
            <person name="Wu Z."/>
        </authorList>
    </citation>
    <scope>NUCLEOTIDE SEQUENCE [LARGE SCALE GENOMIC DNA]</scope>
    <source>
        <strain evidence="2 3">BD3526</strain>
    </source>
</reference>
<name>A0A172ZHU5_9BACL</name>
<protein>
    <recommendedName>
        <fullName evidence="4">YwiC-like protein</fullName>
    </recommendedName>
</protein>